<dbReference type="AlphaFoldDB" id="A0A9P1BUI0"/>
<evidence type="ECO:0000313" key="4">
    <source>
        <dbReference type="Proteomes" id="UP001152797"/>
    </source>
</evidence>
<dbReference type="EMBL" id="CAMXCT030000508">
    <property type="protein sequence ID" value="CAL4767023.1"/>
    <property type="molecule type" value="Genomic_DNA"/>
</dbReference>
<protein>
    <submittedName>
        <fullName evidence="3">DDE-1 domain-containing protein</fullName>
    </submittedName>
</protein>
<reference evidence="3 4" key="2">
    <citation type="submission" date="2024-05" db="EMBL/GenBank/DDBJ databases">
        <authorList>
            <person name="Chen Y."/>
            <person name="Shah S."/>
            <person name="Dougan E. K."/>
            <person name="Thang M."/>
            <person name="Chan C."/>
        </authorList>
    </citation>
    <scope>NUCLEOTIDE SEQUENCE [LARGE SCALE GENOMIC DNA]</scope>
</reference>
<evidence type="ECO:0000313" key="3">
    <source>
        <dbReference type="EMBL" id="CAL4767023.1"/>
    </source>
</evidence>
<reference evidence="2" key="1">
    <citation type="submission" date="2022-10" db="EMBL/GenBank/DDBJ databases">
        <authorList>
            <person name="Chen Y."/>
            <person name="Dougan E. K."/>
            <person name="Chan C."/>
            <person name="Rhodes N."/>
            <person name="Thang M."/>
        </authorList>
    </citation>
    <scope>NUCLEOTIDE SEQUENCE</scope>
</reference>
<dbReference type="Proteomes" id="UP001152797">
    <property type="component" value="Unassembled WGS sequence"/>
</dbReference>
<dbReference type="EMBL" id="CAMXCT010000508">
    <property type="protein sequence ID" value="CAI3979711.1"/>
    <property type="molecule type" value="Genomic_DNA"/>
</dbReference>
<feature type="compositionally biased region" description="Acidic residues" evidence="1">
    <location>
        <begin position="495"/>
        <end position="504"/>
    </location>
</feature>
<feature type="region of interest" description="Disordered" evidence="1">
    <location>
        <begin position="405"/>
        <end position="427"/>
    </location>
</feature>
<accession>A0A9P1BUI0</accession>
<comment type="caution">
    <text evidence="2">The sequence shown here is derived from an EMBL/GenBank/DDBJ whole genome shotgun (WGS) entry which is preliminary data.</text>
</comment>
<evidence type="ECO:0000313" key="2">
    <source>
        <dbReference type="EMBL" id="CAI3979711.1"/>
    </source>
</evidence>
<name>A0A9P1BUI0_9DINO</name>
<sequence>MKLEKQGGLASAASLEEVKAIVDAHQPKYDHLWARFKEWVAKHKPQEDQVAVSRLKVKSIAQVASCQPAIVEQAMNDLETMMCNLGLAVDGVLTQKGSARLIVCDEKGISSRSDNISRGITTRAGRGTASTTAATTSFEHITITSFMPVTGDPLPVGVILSRKSLNDSMPDLWPEAKFWCSDSGSQTPETFPAMLEACCLRPLRERFPDRNDKILLVMDGGGGSWLHISVPMVLLLERYGVECFILPSHTTAALCALDQQPHQLMSLRWGTFKAQWSRSGNDLNIFQAIAALRRIVAEALSPQNALAGWARVGVQPNELMQKHVVLEERFSELFTSKKSGGGSLPAPQTSTADALSLVSQISPKKKKCGQNSCKSMVAVTMRFCPECASPNAHFDQAEADMFRSGRRKGWHKPPQPEVPQLPETPAERRLAQGVGDLLGRLRRGGAAQSEDASAKPSQTGDGVAEIQEPPCKQQKTEHKAASFSKPSTVELGPEPLEEDEDASDPEWNLNSPDDCCSFIEHYFPAKEAEALGVSIDMFSKVAKFYVNFLRT</sequence>
<dbReference type="EMBL" id="CAMXCT020000508">
    <property type="protein sequence ID" value="CAL1133086.1"/>
    <property type="molecule type" value="Genomic_DNA"/>
</dbReference>
<keyword evidence="4" id="KW-1185">Reference proteome</keyword>
<proteinExistence type="predicted"/>
<evidence type="ECO:0000256" key="1">
    <source>
        <dbReference type="SAM" id="MobiDB-lite"/>
    </source>
</evidence>
<dbReference type="OrthoDB" id="414354at2759"/>
<organism evidence="2">
    <name type="scientific">Cladocopium goreaui</name>
    <dbReference type="NCBI Taxonomy" id="2562237"/>
    <lineage>
        <taxon>Eukaryota</taxon>
        <taxon>Sar</taxon>
        <taxon>Alveolata</taxon>
        <taxon>Dinophyceae</taxon>
        <taxon>Suessiales</taxon>
        <taxon>Symbiodiniaceae</taxon>
        <taxon>Cladocopium</taxon>
    </lineage>
</organism>
<feature type="region of interest" description="Disordered" evidence="1">
    <location>
        <begin position="443"/>
        <end position="510"/>
    </location>
</feature>
<gene>
    <name evidence="2" type="ORF">C1SCF055_LOCUS7645</name>
</gene>